<dbReference type="Proteomes" id="UP001501455">
    <property type="component" value="Unassembled WGS sequence"/>
</dbReference>
<evidence type="ECO:0000313" key="1">
    <source>
        <dbReference type="EMBL" id="GAA3494009.1"/>
    </source>
</evidence>
<comment type="caution">
    <text evidence="1">The sequence shown here is derived from an EMBL/GenBank/DDBJ whole genome shotgun (WGS) entry which is preliminary data.</text>
</comment>
<gene>
    <name evidence="1" type="ORF">GCM10019016_011080</name>
</gene>
<reference evidence="2" key="1">
    <citation type="journal article" date="2019" name="Int. J. Syst. Evol. Microbiol.">
        <title>The Global Catalogue of Microorganisms (GCM) 10K type strain sequencing project: providing services to taxonomists for standard genome sequencing and annotation.</title>
        <authorList>
            <consortium name="The Broad Institute Genomics Platform"/>
            <consortium name="The Broad Institute Genome Sequencing Center for Infectious Disease"/>
            <person name="Wu L."/>
            <person name="Ma J."/>
        </authorList>
    </citation>
    <scope>NUCLEOTIDE SEQUENCE [LARGE SCALE GENOMIC DNA]</scope>
    <source>
        <strain evidence="2">JCM 4816</strain>
    </source>
</reference>
<accession>A0ABP6TFM9</accession>
<organism evidence="1 2">
    <name type="scientific">Streptomyces prasinosporus</name>
    <dbReference type="NCBI Taxonomy" id="68256"/>
    <lineage>
        <taxon>Bacteria</taxon>
        <taxon>Bacillati</taxon>
        <taxon>Actinomycetota</taxon>
        <taxon>Actinomycetes</taxon>
        <taxon>Kitasatosporales</taxon>
        <taxon>Streptomycetaceae</taxon>
        <taxon>Streptomyces</taxon>
        <taxon>Streptomyces albogriseolus group</taxon>
    </lineage>
</organism>
<evidence type="ECO:0000313" key="2">
    <source>
        <dbReference type="Proteomes" id="UP001501455"/>
    </source>
</evidence>
<protein>
    <submittedName>
        <fullName evidence="1">Uncharacterized protein</fullName>
    </submittedName>
</protein>
<dbReference type="EMBL" id="BAAAXF010000014">
    <property type="protein sequence ID" value="GAA3494009.1"/>
    <property type="molecule type" value="Genomic_DNA"/>
</dbReference>
<name>A0ABP6TFM9_9ACTN</name>
<sequence>MVDADKTIRELNCFPNATICETKQEEGGGCWQSHDYLIVEDPAMAARLCWDCTTSEFAVRSITGGK</sequence>
<keyword evidence="2" id="KW-1185">Reference proteome</keyword>
<proteinExistence type="predicted"/>